<keyword evidence="4" id="KW-0653">Protein transport</keyword>
<organism evidence="8 9">
    <name type="scientific">Perca fluviatilis</name>
    <name type="common">European perch</name>
    <dbReference type="NCBI Taxonomy" id="8168"/>
    <lineage>
        <taxon>Eukaryota</taxon>
        <taxon>Metazoa</taxon>
        <taxon>Chordata</taxon>
        <taxon>Craniata</taxon>
        <taxon>Vertebrata</taxon>
        <taxon>Euteleostomi</taxon>
        <taxon>Actinopterygii</taxon>
        <taxon>Neopterygii</taxon>
        <taxon>Teleostei</taxon>
        <taxon>Neoteleostei</taxon>
        <taxon>Acanthomorphata</taxon>
        <taxon>Eupercaria</taxon>
        <taxon>Perciformes</taxon>
        <taxon>Percoidei</taxon>
        <taxon>Percidae</taxon>
        <taxon>Percinae</taxon>
        <taxon>Perca</taxon>
    </lineage>
</organism>
<dbReference type="GO" id="GO:0016192">
    <property type="term" value="P:vesicle-mediated transport"/>
    <property type="evidence" value="ECO:0007669"/>
    <property type="project" value="InterPro"/>
</dbReference>
<feature type="compositionally biased region" description="Basic and acidic residues" evidence="6">
    <location>
        <begin position="760"/>
        <end position="771"/>
    </location>
</feature>
<feature type="domain" description="Beta-adaptin appendage C-terminal subdomain" evidence="7">
    <location>
        <begin position="630"/>
        <end position="761"/>
    </location>
</feature>
<dbReference type="Pfam" id="PF04666">
    <property type="entry name" value="MGAT4_cons"/>
    <property type="match status" value="1"/>
</dbReference>
<evidence type="ECO:0000256" key="4">
    <source>
        <dbReference type="ARBA" id="ARBA00022927"/>
    </source>
</evidence>
<evidence type="ECO:0000256" key="1">
    <source>
        <dbReference type="ARBA" id="ARBA00004184"/>
    </source>
</evidence>
<comment type="subcellular location">
    <subcellularLocation>
        <location evidence="1">Endomembrane system</location>
        <topology evidence="1">Peripheral membrane protein</topology>
    </subcellularLocation>
</comment>
<accession>A0A6A5FIE6</accession>
<evidence type="ECO:0000259" key="7">
    <source>
        <dbReference type="SMART" id="SM01020"/>
    </source>
</evidence>
<protein>
    <recommendedName>
        <fullName evidence="7">Beta-adaptin appendage C-terminal subdomain domain-containing protein</fullName>
    </recommendedName>
</protein>
<sequence length="1354" mass="151349">MPYLGSEEAVRELRRALSNPNVQFDQLRYRNTILKVIRAMSQGVDVSGLFSEMVKACATVDVVQKKLVYVFLCSYATLNPELSLLVINTLRKDCQDPNPMVRSLALRNMTNLRLPSLVEYVEQPLTAGLKDRAACVRRVAVLGWAKLHNLQPSSEIDAAVVNELYTLLRDPDPVVMVNCLRALEEILKQEGGVAINKPITHHLLKRLKECDVWGQCEVLRILQRYRPQSDDELFDILSLLDASLVSPHPPVMAATLSLFLSLCSGLPAVNLAALERVRAPLLAACGSVSREMRFTALCHIQLLLRSLPGLMGAHYKRFFCGYAEPAYIKQRKMQVLVELVNDENVAMLLDELKGYCTDVNADTAQAAISAIGRIGRSYSDRCLEILTGLLGLKQEHITSAVVQTMRDLVWVCPQCSDTVCLALEGCEETLQDSQGRQALLWLLAVYGERISSAPYTLEVFIDGVRSEASLGVKMELLTTTMRLFLCRPAETQDMLGRLLHYCIEEETDMCVRDQALLYYRLLHCGIDETRKVLQGRRSDPSLGVLIGRPAEPISQWASSFNTLEPLRQGSVETESASRGSPEHVTFDPKPNTDLSDTLDCSQTETVLSGSDSGCTDSSADVLASSVAAPLSLSLSPTLSPEEFERLWLQRQPLHAEQGADKLEEKEDYMCSEERIQCPAIPHCSPQSLQAAMQLVNIQTLAFTPPHTLPWRVYLYTHTQHAHCGDTPRSTLIVGELLYTGEADQRVGVVNKGVDDGDVVEGREEEQVKQGEEATADGLSGTESEHNPLTVTARRRAEANWLREEMRRHSKKNVVLAVLLIIGGLYFISHSNFLIAGPSRPQEPIPNELTWQTERLVSKESWVEQGDYLPLNVSYQLLAGAPSTQQRYLTVGLSSVKRKKGTYLIPTLKSLFSQSSPEERSSMVVVVLLADFDVSWRVTTAREIKTAFASELEQGQLVVLHVPQDVYPPLTGLKRNYNDAPERVSFRSKQNLDYSFLTHYSASLGRYYLQLEDDVSSAKNFLSTIRRRVEEQEAKKTTWAMLEFSALGYIGKLYKSAHLPLLARFLFLFYQEMPCDWLMTRFRELMTQKETILFKPSLFQHMGTFSSFQGTYNKLKDKDFEEGLYTNPLAEVYSDMSTYKKQFPKLAWEPGEGFFWGRSPEKGNHLTVVFAEPTVVTGVYVETGSGGKDLLESAQVELGHDVITTEKEEKSCKEFQSAGTLENGKFEMQDMDKRYGSASSCLRIQVTAAQKDWASKGFKDPALARQTQRNHAIPISLQVLGTLGFLATGTFQRELADRPGISPSTLSRVPSILCVTARAALLFSRPNKLQNHSLGSVPSLEDSPVRIGRAFSDWL</sequence>
<dbReference type="GO" id="GO:0006886">
    <property type="term" value="P:intracellular protein transport"/>
    <property type="evidence" value="ECO:0007669"/>
    <property type="project" value="InterPro"/>
</dbReference>
<keyword evidence="5" id="KW-0472">Membrane</keyword>
<reference evidence="8 9" key="1">
    <citation type="submission" date="2019-06" db="EMBL/GenBank/DDBJ databases">
        <title>A chromosome-scale genome assembly of the European perch, Perca fluviatilis.</title>
        <authorList>
            <person name="Roques C."/>
            <person name="Zahm M."/>
            <person name="Cabau C."/>
            <person name="Klopp C."/>
            <person name="Bouchez O."/>
            <person name="Donnadieu C."/>
            <person name="Kuhl H."/>
            <person name="Gislard M."/>
            <person name="Guendouz S."/>
            <person name="Journot L."/>
            <person name="Haffray P."/>
            <person name="Bestin A."/>
            <person name="Morvezen R."/>
            <person name="Feron R."/>
            <person name="Wen M."/>
            <person name="Jouanno E."/>
            <person name="Herpin A."/>
            <person name="Schartl M."/>
            <person name="Postlethwait J."/>
            <person name="Schaerlinger B."/>
            <person name="Chardard D."/>
            <person name="Lecocq T."/>
            <person name="Poncet C."/>
            <person name="Jaffrelo L."/>
            <person name="Lampietro C."/>
            <person name="Guiguen Y."/>
        </authorList>
    </citation>
    <scope>NUCLEOTIDE SEQUENCE [LARGE SCALE GENOMIC DNA]</scope>
    <source>
        <tissue evidence="8">Blood</tissue>
    </source>
</reference>
<dbReference type="Gene3D" id="1.25.10.10">
    <property type="entry name" value="Leucine-rich Repeat Variant"/>
    <property type="match status" value="1"/>
</dbReference>
<evidence type="ECO:0000313" key="9">
    <source>
        <dbReference type="Proteomes" id="UP000465112"/>
    </source>
</evidence>
<dbReference type="InterPro" id="IPR026739">
    <property type="entry name" value="AP_beta"/>
</dbReference>
<dbReference type="InterPro" id="IPR057279">
    <property type="entry name" value="MGAT4"/>
</dbReference>
<dbReference type="InterPro" id="IPR012295">
    <property type="entry name" value="TBP_dom_sf"/>
</dbReference>
<dbReference type="SUPFAM" id="SSF48371">
    <property type="entry name" value="ARM repeat"/>
    <property type="match status" value="1"/>
</dbReference>
<dbReference type="InterPro" id="IPR011989">
    <property type="entry name" value="ARM-like"/>
</dbReference>
<evidence type="ECO:0000256" key="5">
    <source>
        <dbReference type="ARBA" id="ARBA00023136"/>
    </source>
</evidence>
<dbReference type="InterPro" id="IPR002553">
    <property type="entry name" value="Clathrin/coatomer_adapt-like_N"/>
</dbReference>
<dbReference type="Pfam" id="PF01602">
    <property type="entry name" value="Adaptin_N"/>
    <property type="match status" value="1"/>
</dbReference>
<feature type="region of interest" description="Disordered" evidence="6">
    <location>
        <begin position="567"/>
        <end position="596"/>
    </location>
</feature>
<name>A0A6A5FIE6_PERFL</name>
<evidence type="ECO:0000256" key="6">
    <source>
        <dbReference type="SAM" id="MobiDB-lite"/>
    </source>
</evidence>
<dbReference type="GO" id="GO:0012505">
    <property type="term" value="C:endomembrane system"/>
    <property type="evidence" value="ECO:0007669"/>
    <property type="project" value="UniProtKB-SubCell"/>
</dbReference>
<dbReference type="FunFam" id="1.25.10.10:FF:000151">
    <property type="entry name" value="AP complex subunit beta"/>
    <property type="match status" value="1"/>
</dbReference>
<dbReference type="PANTHER" id="PTHR11134">
    <property type="entry name" value="ADAPTOR COMPLEX SUBUNIT BETA FAMILY MEMBER"/>
    <property type="match status" value="1"/>
</dbReference>
<evidence type="ECO:0000313" key="8">
    <source>
        <dbReference type="EMBL" id="KAF1390915.1"/>
    </source>
</evidence>
<dbReference type="Proteomes" id="UP000465112">
    <property type="component" value="Chromosome 5"/>
</dbReference>
<dbReference type="InterPro" id="IPR016024">
    <property type="entry name" value="ARM-type_fold"/>
</dbReference>
<dbReference type="Gene3D" id="3.30.310.10">
    <property type="entry name" value="TATA-Binding Protein"/>
    <property type="match status" value="1"/>
</dbReference>
<comment type="similarity">
    <text evidence="2">Belongs to the adaptor complexes large subunit family.</text>
</comment>
<dbReference type="InterPro" id="IPR056576">
    <property type="entry name" value="MGAT4_A/B/C_C"/>
</dbReference>
<dbReference type="SMART" id="SM01020">
    <property type="entry name" value="B2-adapt-app_C"/>
    <property type="match status" value="1"/>
</dbReference>
<keyword evidence="9" id="KW-1185">Reference proteome</keyword>
<keyword evidence="3" id="KW-0813">Transport</keyword>
<proteinExistence type="inferred from homology"/>
<dbReference type="InterPro" id="IPR015151">
    <property type="entry name" value="B-adaptin_app_sub_C"/>
</dbReference>
<evidence type="ECO:0000256" key="2">
    <source>
        <dbReference type="ARBA" id="ARBA00006613"/>
    </source>
</evidence>
<dbReference type="EMBL" id="VHII01000005">
    <property type="protein sequence ID" value="KAF1390915.1"/>
    <property type="molecule type" value="Genomic_DNA"/>
</dbReference>
<dbReference type="GO" id="GO:0030131">
    <property type="term" value="C:clathrin adaptor complex"/>
    <property type="evidence" value="ECO:0007669"/>
    <property type="project" value="InterPro"/>
</dbReference>
<comment type="caution">
    <text evidence="8">The sequence shown here is derived from an EMBL/GenBank/DDBJ whole genome shotgun (WGS) entry which is preliminary data.</text>
</comment>
<gene>
    <name evidence="8" type="ORF">PFLUV_G00063060</name>
</gene>
<evidence type="ECO:0000256" key="3">
    <source>
        <dbReference type="ARBA" id="ARBA00022448"/>
    </source>
</evidence>
<feature type="region of interest" description="Disordered" evidence="6">
    <location>
        <begin position="760"/>
        <end position="789"/>
    </location>
</feature>
<dbReference type="Pfam" id="PF23524">
    <property type="entry name" value="MGAT4A_C"/>
    <property type="match status" value="1"/>
</dbReference>